<name>A0ACD3SMF2_9BURK</name>
<comment type="caution">
    <text evidence="1">The sequence shown here is derived from an EMBL/GenBank/DDBJ whole genome shotgun (WGS) entry which is preliminary data.</text>
</comment>
<evidence type="ECO:0000313" key="2">
    <source>
        <dbReference type="Proteomes" id="UP000004277"/>
    </source>
</evidence>
<sequence>MTTRLPAPPARKPARTAAAGRTVPAAPRPARGGAVRELEFAKLDASAQIQVIRDGMDPSIVGRMATDLLGIPVQALFTSIRWAPSTINRKIATGERLSPGESDRVARILIVHSQATDVLEDAKLASQWMLHPNALLGGERPLDMLDTQAGYDRVRDILMRFEYGVGV</sequence>
<protein>
    <submittedName>
        <fullName evidence="1">DUF2384 domain-containing protein</fullName>
    </submittedName>
</protein>
<proteinExistence type="predicted"/>
<evidence type="ECO:0000313" key="1">
    <source>
        <dbReference type="EMBL" id="TMS57348.1"/>
    </source>
</evidence>
<gene>
    <name evidence="1" type="ORF">MW7_013025</name>
</gene>
<dbReference type="EMBL" id="AKCV02000024">
    <property type="protein sequence ID" value="TMS57348.1"/>
    <property type="molecule type" value="Genomic_DNA"/>
</dbReference>
<keyword evidence="2" id="KW-1185">Reference proteome</keyword>
<organism evidence="1 2">
    <name type="scientific">Imbroritus primus</name>
    <dbReference type="NCBI Taxonomy" id="3058603"/>
    <lineage>
        <taxon>Bacteria</taxon>
        <taxon>Pseudomonadati</taxon>
        <taxon>Pseudomonadota</taxon>
        <taxon>Betaproteobacteria</taxon>
        <taxon>Burkholderiales</taxon>
        <taxon>Burkholderiaceae</taxon>
        <taxon>Imbroritus</taxon>
    </lineage>
</organism>
<dbReference type="Proteomes" id="UP000004277">
    <property type="component" value="Unassembled WGS sequence"/>
</dbReference>
<reference evidence="1" key="1">
    <citation type="submission" date="2019-05" db="EMBL/GenBank/DDBJ databases">
        <title>Revised genome assembly of Burkholderiaceae (previously Ralstonia) sp. PBA.</title>
        <authorList>
            <person name="Gan H.M."/>
        </authorList>
    </citation>
    <scope>NUCLEOTIDE SEQUENCE</scope>
    <source>
        <strain evidence="1">PBA</strain>
    </source>
</reference>
<accession>A0ACD3SMF2</accession>